<keyword evidence="2" id="KW-0560">Oxidoreductase</keyword>
<dbReference type="GO" id="GO:0016491">
    <property type="term" value="F:oxidoreductase activity"/>
    <property type="evidence" value="ECO:0007669"/>
    <property type="project" value="UniProtKB-KW"/>
</dbReference>
<dbReference type="InterPro" id="IPR036318">
    <property type="entry name" value="FAD-bd_PCMH-like_sf"/>
</dbReference>
<dbReference type="EMBL" id="KN837346">
    <property type="protein sequence ID" value="KIJ27121.1"/>
    <property type="molecule type" value="Genomic_DNA"/>
</dbReference>
<dbReference type="PANTHER" id="PTHR13878">
    <property type="entry name" value="GULONOLACTONE OXIDASE"/>
    <property type="match status" value="1"/>
</dbReference>
<evidence type="ECO:0000256" key="2">
    <source>
        <dbReference type="ARBA" id="ARBA00023002"/>
    </source>
</evidence>
<accession>A0A0C9UNQ6</accession>
<dbReference type="Gene3D" id="3.30.465.10">
    <property type="match status" value="1"/>
</dbReference>
<gene>
    <name evidence="4" type="ORF">M422DRAFT_271733</name>
</gene>
<protein>
    <recommendedName>
        <fullName evidence="3">FAD-binding PCMH-type domain-containing protein</fullName>
    </recommendedName>
</protein>
<proteinExistence type="inferred from homology"/>
<evidence type="ECO:0000259" key="3">
    <source>
        <dbReference type="PROSITE" id="PS51387"/>
    </source>
</evidence>
<dbReference type="AlphaFoldDB" id="A0A0C9UNQ6"/>
<evidence type="ECO:0000256" key="1">
    <source>
        <dbReference type="ARBA" id="ARBA00005466"/>
    </source>
</evidence>
<dbReference type="InterPro" id="IPR016166">
    <property type="entry name" value="FAD-bd_PCMH"/>
</dbReference>
<dbReference type="OrthoDB" id="9983560at2759"/>
<organism evidence="4 5">
    <name type="scientific">Sphaerobolus stellatus (strain SS14)</name>
    <dbReference type="NCBI Taxonomy" id="990650"/>
    <lineage>
        <taxon>Eukaryota</taxon>
        <taxon>Fungi</taxon>
        <taxon>Dikarya</taxon>
        <taxon>Basidiomycota</taxon>
        <taxon>Agaricomycotina</taxon>
        <taxon>Agaricomycetes</taxon>
        <taxon>Phallomycetidae</taxon>
        <taxon>Geastrales</taxon>
        <taxon>Sphaerobolaceae</taxon>
        <taxon>Sphaerobolus</taxon>
    </lineage>
</organism>
<comment type="similarity">
    <text evidence="1">Belongs to the oxygen-dependent FAD-linked oxidoreductase family.</text>
</comment>
<keyword evidence="5" id="KW-1185">Reference proteome</keyword>
<dbReference type="InterPro" id="IPR050432">
    <property type="entry name" value="FAD-linked_Oxidoreductases_BP"/>
</dbReference>
<evidence type="ECO:0000313" key="5">
    <source>
        <dbReference type="Proteomes" id="UP000054279"/>
    </source>
</evidence>
<dbReference type="InterPro" id="IPR016169">
    <property type="entry name" value="FAD-bd_PCMH_sub2"/>
</dbReference>
<dbReference type="Proteomes" id="UP000054279">
    <property type="component" value="Unassembled WGS sequence"/>
</dbReference>
<dbReference type="PANTHER" id="PTHR13878:SF91">
    <property type="entry name" value="FAD BINDING DOMAIN PROTEIN (AFU_ORTHOLOGUE AFUA_6G12070)-RELATED"/>
    <property type="match status" value="1"/>
</dbReference>
<dbReference type="GO" id="GO:0071949">
    <property type="term" value="F:FAD binding"/>
    <property type="evidence" value="ECO:0007669"/>
    <property type="project" value="InterPro"/>
</dbReference>
<feature type="domain" description="FAD-binding PCMH-type" evidence="3">
    <location>
        <begin position="1"/>
        <end position="150"/>
    </location>
</feature>
<dbReference type="PROSITE" id="PS51387">
    <property type="entry name" value="FAD_PCMH"/>
    <property type="match status" value="1"/>
</dbReference>
<evidence type="ECO:0000313" key="4">
    <source>
        <dbReference type="EMBL" id="KIJ27121.1"/>
    </source>
</evidence>
<dbReference type="SUPFAM" id="SSF56176">
    <property type="entry name" value="FAD-binding/transporter-associated domain-like"/>
    <property type="match status" value="1"/>
</dbReference>
<sequence>MEKSTGHGALSVWTHHLTKTESLVNYKTAKYNGPAVTAQAGVSVAQIYNEASQHGLATVGYTDGFLQGGGHGPLSSLYRLAADDILSFQVITTQGDFVTASPSESPDLFFALSGGVISFITLYVSFAHAFNLETRHIQIVWTATIKAHPDVPITAATVIFSTSSAVTLDAWFKDVDAYRSIAPSITQCGGYALAVYELGFSQLSPLILPNASRQDAVNILNTFLKALDSLHIPYNATISSFPGFLEGYTTLSNQTLFAIANAQVGGSLLLESYWKSNSSLEAINNVLKTLISSGAGVYNIVVSPKVPMGGPPRNSVFPAWRTTQATVSVFLPWDDHGNAAEAHAQQTITKTFMPAVKAVTPGSGAYMNEASAPFSTYTFRLNL</sequence>
<name>A0A0C9UNQ6_SPHS4</name>
<reference evidence="4 5" key="1">
    <citation type="submission" date="2014-06" db="EMBL/GenBank/DDBJ databases">
        <title>Evolutionary Origins and Diversification of the Mycorrhizal Mutualists.</title>
        <authorList>
            <consortium name="DOE Joint Genome Institute"/>
            <consortium name="Mycorrhizal Genomics Consortium"/>
            <person name="Kohler A."/>
            <person name="Kuo A."/>
            <person name="Nagy L.G."/>
            <person name="Floudas D."/>
            <person name="Copeland A."/>
            <person name="Barry K.W."/>
            <person name="Cichocki N."/>
            <person name="Veneault-Fourrey C."/>
            <person name="LaButti K."/>
            <person name="Lindquist E.A."/>
            <person name="Lipzen A."/>
            <person name="Lundell T."/>
            <person name="Morin E."/>
            <person name="Murat C."/>
            <person name="Riley R."/>
            <person name="Ohm R."/>
            <person name="Sun H."/>
            <person name="Tunlid A."/>
            <person name="Henrissat B."/>
            <person name="Grigoriev I.V."/>
            <person name="Hibbett D.S."/>
            <person name="Martin F."/>
        </authorList>
    </citation>
    <scope>NUCLEOTIDE SEQUENCE [LARGE SCALE GENOMIC DNA]</scope>
    <source>
        <strain evidence="4 5">SS14</strain>
    </source>
</reference>
<dbReference type="HOGENOM" id="CLU_018354_4_0_1"/>